<dbReference type="Proteomes" id="UP000001593">
    <property type="component" value="Unassembled WGS sequence"/>
</dbReference>
<dbReference type="PROSITE" id="PS00237">
    <property type="entry name" value="G_PROTEIN_RECEP_F1_1"/>
    <property type="match status" value="1"/>
</dbReference>
<evidence type="ECO:0000259" key="11">
    <source>
        <dbReference type="PROSITE" id="PS50262"/>
    </source>
</evidence>
<evidence type="ECO:0000256" key="2">
    <source>
        <dbReference type="ARBA" id="ARBA00022475"/>
    </source>
</evidence>
<dbReference type="Pfam" id="PF00001">
    <property type="entry name" value="7tm_1"/>
    <property type="match status" value="1"/>
</dbReference>
<dbReference type="PANTHER" id="PTHR24228:SF59">
    <property type="entry name" value="NEUROPEPTIDE RECEPTOR 15"/>
    <property type="match status" value="1"/>
</dbReference>
<comment type="similarity">
    <text evidence="9">Belongs to the G-protein coupled receptor 1 family.</text>
</comment>
<dbReference type="OMA" id="MCAMASA"/>
<dbReference type="STRING" id="45351.A7SWN5"/>
<evidence type="ECO:0000256" key="3">
    <source>
        <dbReference type="ARBA" id="ARBA00022692"/>
    </source>
</evidence>
<dbReference type="Gene3D" id="1.20.1070.10">
    <property type="entry name" value="Rhodopsin 7-helix transmembrane proteins"/>
    <property type="match status" value="1"/>
</dbReference>
<dbReference type="GO" id="GO:0005886">
    <property type="term" value="C:plasma membrane"/>
    <property type="evidence" value="ECO:0000318"/>
    <property type="project" value="GO_Central"/>
</dbReference>
<protein>
    <recommendedName>
        <fullName evidence="11">G-protein coupled receptors family 1 profile domain-containing protein</fullName>
    </recommendedName>
</protein>
<dbReference type="InterPro" id="IPR000276">
    <property type="entry name" value="GPCR_Rhodpsn"/>
</dbReference>
<dbReference type="GO" id="GO:0071482">
    <property type="term" value="P:cellular response to light stimulus"/>
    <property type="evidence" value="ECO:0000318"/>
    <property type="project" value="GO_Central"/>
</dbReference>
<dbReference type="PROSITE" id="PS50262">
    <property type="entry name" value="G_PROTEIN_RECEP_F1_2"/>
    <property type="match status" value="1"/>
</dbReference>
<dbReference type="PhylomeDB" id="A7SWN5"/>
<keyword evidence="3 9" id="KW-0812">Transmembrane</keyword>
<keyword evidence="4 10" id="KW-1133">Transmembrane helix</keyword>
<keyword evidence="5 9" id="KW-0297">G-protein coupled receptor</keyword>
<comment type="subcellular location">
    <subcellularLocation>
        <location evidence="1">Cell membrane</location>
        <topology evidence="1">Multi-pass membrane protein</topology>
    </subcellularLocation>
</comment>
<evidence type="ECO:0000256" key="8">
    <source>
        <dbReference type="ARBA" id="ARBA00023224"/>
    </source>
</evidence>
<accession>A7SWN5</accession>
<dbReference type="InterPro" id="IPR017452">
    <property type="entry name" value="GPCR_Rhodpsn_7TM"/>
</dbReference>
<dbReference type="HOGENOM" id="CLU_009579_3_3_1"/>
<dbReference type="PANTHER" id="PTHR24228">
    <property type="entry name" value="B2 BRADYKININ RECEPTOR/ANGIOTENSIN II RECEPTOR"/>
    <property type="match status" value="1"/>
</dbReference>
<feature type="transmembrane region" description="Helical" evidence="10">
    <location>
        <begin position="210"/>
        <end position="233"/>
    </location>
</feature>
<dbReference type="SUPFAM" id="SSF81321">
    <property type="entry name" value="Family A G protein-coupled receptor-like"/>
    <property type="match status" value="1"/>
</dbReference>
<evidence type="ECO:0000313" key="13">
    <source>
        <dbReference type="Proteomes" id="UP000001593"/>
    </source>
</evidence>
<evidence type="ECO:0000256" key="6">
    <source>
        <dbReference type="ARBA" id="ARBA00023136"/>
    </source>
</evidence>
<evidence type="ECO:0000256" key="5">
    <source>
        <dbReference type="ARBA" id="ARBA00023040"/>
    </source>
</evidence>
<evidence type="ECO:0000256" key="7">
    <source>
        <dbReference type="ARBA" id="ARBA00023170"/>
    </source>
</evidence>
<evidence type="ECO:0000256" key="10">
    <source>
        <dbReference type="SAM" id="Phobius"/>
    </source>
</evidence>
<feature type="transmembrane region" description="Helical" evidence="10">
    <location>
        <begin position="154"/>
        <end position="174"/>
    </location>
</feature>
<keyword evidence="7 9" id="KW-0675">Receptor</keyword>
<dbReference type="CDD" id="cd00637">
    <property type="entry name" value="7tm_classA_rhodopsin-like"/>
    <property type="match status" value="1"/>
</dbReference>
<keyword evidence="8 9" id="KW-0807">Transducer</keyword>
<evidence type="ECO:0000256" key="4">
    <source>
        <dbReference type="ARBA" id="ARBA00022989"/>
    </source>
</evidence>
<name>A7SWN5_NEMVE</name>
<keyword evidence="2" id="KW-1003">Cell membrane</keyword>
<keyword evidence="6 10" id="KW-0472">Membrane</keyword>
<sequence>MIIGTVLGNCMVCRAVFRNPRLRTVTNYSVLLLAFSDLAMGILVMPLLLIVSLTGEMPFPNTVCQMEGYVATSLVYTSVLTVTFMAVNRYFKIVKTSQYRVIFTRKKTLCMLIVIVVVAWSGPMNTLAQGQTFEYHPGKMLCMYSYRQMSKLQFILLVIFYFSIPYCVTIYCYVSIFRSVRQHNAVLNQGADSHLHIAVNRKEVSVAKTLFAIFMVFTLGLMQLAVIDCLEVFWGEYSRYRQTYVMYTVMCAMASAINPVIYGLMNKTFRREYKRTIYCGILANRVISIRAP</sequence>
<evidence type="ECO:0000313" key="12">
    <source>
        <dbReference type="EMBL" id="EDO31866.1"/>
    </source>
</evidence>
<dbReference type="InParanoid" id="A7SWN5"/>
<feature type="domain" description="G-protein coupled receptors family 1 profile" evidence="11">
    <location>
        <begin position="8"/>
        <end position="262"/>
    </location>
</feature>
<keyword evidence="13" id="KW-1185">Reference proteome</keyword>
<dbReference type="PRINTS" id="PR00237">
    <property type="entry name" value="GPCRRHODOPSN"/>
</dbReference>
<evidence type="ECO:0000256" key="1">
    <source>
        <dbReference type="ARBA" id="ARBA00004651"/>
    </source>
</evidence>
<proteinExistence type="inferred from homology"/>
<gene>
    <name evidence="12" type="ORF">NEMVEDRAFT_v1g135618</name>
</gene>
<dbReference type="GO" id="GO:0007186">
    <property type="term" value="P:G protein-coupled receptor signaling pathway"/>
    <property type="evidence" value="ECO:0000318"/>
    <property type="project" value="GO_Central"/>
</dbReference>
<reference evidence="12 13" key="1">
    <citation type="journal article" date="2007" name="Science">
        <title>Sea anemone genome reveals ancestral eumetazoan gene repertoire and genomic organization.</title>
        <authorList>
            <person name="Putnam N.H."/>
            <person name="Srivastava M."/>
            <person name="Hellsten U."/>
            <person name="Dirks B."/>
            <person name="Chapman J."/>
            <person name="Salamov A."/>
            <person name="Terry A."/>
            <person name="Shapiro H."/>
            <person name="Lindquist E."/>
            <person name="Kapitonov V.V."/>
            <person name="Jurka J."/>
            <person name="Genikhovich G."/>
            <person name="Grigoriev I.V."/>
            <person name="Lucas S.M."/>
            <person name="Steele R.E."/>
            <person name="Finnerty J.R."/>
            <person name="Technau U."/>
            <person name="Martindale M.Q."/>
            <person name="Rokhsar D.S."/>
        </authorList>
    </citation>
    <scope>NUCLEOTIDE SEQUENCE [LARGE SCALE GENOMIC DNA]</scope>
    <source>
        <strain evidence="13">CH2 X CH6</strain>
    </source>
</reference>
<dbReference type="EMBL" id="DS469864">
    <property type="protein sequence ID" value="EDO31866.1"/>
    <property type="molecule type" value="Genomic_DNA"/>
</dbReference>
<dbReference type="FunFam" id="1.20.1070.10:FF:000504">
    <property type="entry name" value="Predicted protein"/>
    <property type="match status" value="1"/>
</dbReference>
<dbReference type="GO" id="GO:0008020">
    <property type="term" value="F:G protein-coupled photoreceptor activity"/>
    <property type="evidence" value="ECO:0000318"/>
    <property type="project" value="GO_Central"/>
</dbReference>
<evidence type="ECO:0000256" key="9">
    <source>
        <dbReference type="RuleBase" id="RU000688"/>
    </source>
</evidence>
<feature type="transmembrane region" description="Helical" evidence="10">
    <location>
        <begin position="245"/>
        <end position="265"/>
    </location>
</feature>
<dbReference type="GO" id="GO:0007602">
    <property type="term" value="P:phototransduction"/>
    <property type="evidence" value="ECO:0000318"/>
    <property type="project" value="GO_Central"/>
</dbReference>
<dbReference type="AlphaFoldDB" id="A7SWN5"/>
<feature type="transmembrane region" description="Helical" evidence="10">
    <location>
        <begin position="69"/>
        <end position="87"/>
    </location>
</feature>
<organism evidence="12 13">
    <name type="scientific">Nematostella vectensis</name>
    <name type="common">Starlet sea anemone</name>
    <dbReference type="NCBI Taxonomy" id="45351"/>
    <lineage>
        <taxon>Eukaryota</taxon>
        <taxon>Metazoa</taxon>
        <taxon>Cnidaria</taxon>
        <taxon>Anthozoa</taxon>
        <taxon>Hexacorallia</taxon>
        <taxon>Actiniaria</taxon>
        <taxon>Edwardsiidae</taxon>
        <taxon>Nematostella</taxon>
    </lineage>
</organism>
<feature type="transmembrane region" description="Helical" evidence="10">
    <location>
        <begin position="108"/>
        <end position="128"/>
    </location>
</feature>
<feature type="transmembrane region" description="Helical" evidence="10">
    <location>
        <begin position="28"/>
        <end position="49"/>
    </location>
</feature>